<proteinExistence type="predicted"/>
<dbReference type="Proteomes" id="UP000003208">
    <property type="component" value="Unassembled WGS sequence"/>
</dbReference>
<sequence>MNGYSIEDSHRIQQRAAQYRQRYPQFANWAKGRGVIEHTDLTQVRVFDLCQELV</sequence>
<accession>G6YQL7</accession>
<dbReference type="AlphaFoldDB" id="G6YQL7"/>
<protein>
    <submittedName>
        <fullName evidence="1">D-xylulose 5-phosphate/D-fructose 6-phosphate phosphoketolase</fullName>
    </submittedName>
</protein>
<organism evidence="1 2">
    <name type="scientific">Marinobacter manganoxydans MnI7-9</name>
    <dbReference type="NCBI Taxonomy" id="1094979"/>
    <lineage>
        <taxon>Bacteria</taxon>
        <taxon>Pseudomonadati</taxon>
        <taxon>Pseudomonadota</taxon>
        <taxon>Gammaproteobacteria</taxon>
        <taxon>Pseudomonadales</taxon>
        <taxon>Marinobacteraceae</taxon>
        <taxon>Marinobacter</taxon>
    </lineage>
</organism>
<evidence type="ECO:0000313" key="2">
    <source>
        <dbReference type="Proteomes" id="UP000003208"/>
    </source>
</evidence>
<feature type="non-terminal residue" evidence="1">
    <location>
        <position position="54"/>
    </location>
</feature>
<name>G6YQL7_9GAMM</name>
<evidence type="ECO:0000313" key="1">
    <source>
        <dbReference type="EMBL" id="EHJ05496.1"/>
    </source>
</evidence>
<reference evidence="1 2" key="1">
    <citation type="journal article" date="2012" name="J. Bacteriol.">
        <title>Genome sequence of deep-sea manganese-oxidizing bacterium Marinobacter manganoxydans MnI7-9.</title>
        <authorList>
            <person name="Wang H."/>
            <person name="Li H."/>
            <person name="Shao Z."/>
            <person name="Liao S."/>
            <person name="Johnstone L."/>
            <person name="Rensing C."/>
            <person name="Wang G."/>
        </authorList>
    </citation>
    <scope>NUCLEOTIDE SEQUENCE [LARGE SCALE GENOMIC DNA]</scope>
    <source>
        <strain evidence="1 2">MnI7-9</strain>
    </source>
</reference>
<keyword evidence="2" id="KW-1185">Reference proteome</keyword>
<dbReference type="EMBL" id="AGTR01000020">
    <property type="protein sequence ID" value="EHJ05496.1"/>
    <property type="molecule type" value="Genomic_DNA"/>
</dbReference>
<gene>
    <name evidence="1" type="ORF">KYE_05671</name>
</gene>